<proteinExistence type="inferred from homology"/>
<dbReference type="NCBIfam" id="TIGR01488">
    <property type="entry name" value="HAD-SF-IB"/>
    <property type="match status" value="1"/>
</dbReference>
<dbReference type="NCBIfam" id="TIGR01490">
    <property type="entry name" value="HAD-SF-IB-hyp1"/>
    <property type="match status" value="1"/>
</dbReference>
<dbReference type="InterPro" id="IPR006385">
    <property type="entry name" value="HAD_hydro_SerB1"/>
</dbReference>
<dbReference type="InterPro" id="IPR050582">
    <property type="entry name" value="HAD-like_SerB"/>
</dbReference>
<protein>
    <submittedName>
        <fullName evidence="2">HAD superfamily hydrolase (TIGR01490 family)</fullName>
    </submittedName>
</protein>
<comment type="similarity">
    <text evidence="1">Belongs to the HAD-like hydrolase superfamily. SerB family.</text>
</comment>
<evidence type="ECO:0000313" key="3">
    <source>
        <dbReference type="Proteomes" id="UP000776164"/>
    </source>
</evidence>
<evidence type="ECO:0000256" key="1">
    <source>
        <dbReference type="ARBA" id="ARBA00009184"/>
    </source>
</evidence>
<dbReference type="EMBL" id="JAFBBU010000001">
    <property type="protein sequence ID" value="MBM7470970.1"/>
    <property type="molecule type" value="Genomic_DNA"/>
</dbReference>
<dbReference type="SUPFAM" id="SSF56784">
    <property type="entry name" value="HAD-like"/>
    <property type="match status" value="1"/>
</dbReference>
<dbReference type="Proteomes" id="UP000776164">
    <property type="component" value="Unassembled WGS sequence"/>
</dbReference>
<gene>
    <name evidence="2" type="ORF">JOE66_000604</name>
</gene>
<dbReference type="Gene3D" id="3.40.50.1000">
    <property type="entry name" value="HAD superfamily/HAD-like"/>
    <property type="match status" value="1"/>
</dbReference>
<accession>A0ABS2L1K8</accession>
<comment type="caution">
    <text evidence="2">The sequence shown here is derived from an EMBL/GenBank/DDBJ whole genome shotgun (WGS) entry which is preliminary data.</text>
</comment>
<organism evidence="2 3">
    <name type="scientific">Subtercola frigoramans</name>
    <dbReference type="NCBI Taxonomy" id="120298"/>
    <lineage>
        <taxon>Bacteria</taxon>
        <taxon>Bacillati</taxon>
        <taxon>Actinomycetota</taxon>
        <taxon>Actinomycetes</taxon>
        <taxon>Micrococcales</taxon>
        <taxon>Microbacteriaceae</taxon>
        <taxon>Subtercola</taxon>
    </lineage>
</organism>
<dbReference type="GO" id="GO:0016787">
    <property type="term" value="F:hydrolase activity"/>
    <property type="evidence" value="ECO:0007669"/>
    <property type="project" value="UniProtKB-KW"/>
</dbReference>
<sequence length="246" mass="27412">MTEATATSSIAFIDIDNTLVRGATVYLVGLGAWRLKLLTARDVASFVWQQARFMAVGENMRHTETAKNRTLQMLTGHTEDELRRLGQEVYRRRIQARLRPEVLTRARLHLARGDQVWLLSTTADIVAQVLAEELGFTGARGTQFETVDGAFTGRLDGPMLHAGEKATVAAIIASGANIDLRQCWAYSDSSNDLPLLSAVGHPVLVHPDRALTEHARLARWPILRPSERHRRVLAPNQHKKRQASRA</sequence>
<dbReference type="RefSeq" id="WP_205106644.1">
    <property type="nucleotide sequence ID" value="NZ_BAAAHT010000017.1"/>
</dbReference>
<keyword evidence="2" id="KW-0378">Hydrolase</keyword>
<dbReference type="PANTHER" id="PTHR43344:SF15">
    <property type="entry name" value="PHOSPHOSERINE PHOSPHATASE SERB1"/>
    <property type="match status" value="1"/>
</dbReference>
<dbReference type="InterPro" id="IPR023214">
    <property type="entry name" value="HAD_sf"/>
</dbReference>
<dbReference type="Gene3D" id="1.20.1440.100">
    <property type="entry name" value="SG protein - dephosphorylation function"/>
    <property type="match status" value="1"/>
</dbReference>
<dbReference type="InterPro" id="IPR036412">
    <property type="entry name" value="HAD-like_sf"/>
</dbReference>
<evidence type="ECO:0000313" key="2">
    <source>
        <dbReference type="EMBL" id="MBM7470970.1"/>
    </source>
</evidence>
<name>A0ABS2L1K8_9MICO</name>
<dbReference type="Pfam" id="PF12710">
    <property type="entry name" value="HAD"/>
    <property type="match status" value="1"/>
</dbReference>
<reference evidence="2 3" key="1">
    <citation type="submission" date="2021-01" db="EMBL/GenBank/DDBJ databases">
        <title>Sequencing the genomes of 1000 actinobacteria strains.</title>
        <authorList>
            <person name="Klenk H.-P."/>
        </authorList>
    </citation>
    <scope>NUCLEOTIDE SEQUENCE [LARGE SCALE GENOMIC DNA]</scope>
    <source>
        <strain evidence="2 3">DSM 13057</strain>
    </source>
</reference>
<dbReference type="PANTHER" id="PTHR43344">
    <property type="entry name" value="PHOSPHOSERINE PHOSPHATASE"/>
    <property type="match status" value="1"/>
</dbReference>
<keyword evidence="3" id="KW-1185">Reference proteome</keyword>